<organism evidence="1 2">
    <name type="scientific">Lentinus brumalis</name>
    <dbReference type="NCBI Taxonomy" id="2498619"/>
    <lineage>
        <taxon>Eukaryota</taxon>
        <taxon>Fungi</taxon>
        <taxon>Dikarya</taxon>
        <taxon>Basidiomycota</taxon>
        <taxon>Agaricomycotina</taxon>
        <taxon>Agaricomycetes</taxon>
        <taxon>Polyporales</taxon>
        <taxon>Polyporaceae</taxon>
        <taxon>Lentinus</taxon>
    </lineage>
</organism>
<dbReference type="OrthoDB" id="2754420at2759"/>
<evidence type="ECO:0000313" key="1">
    <source>
        <dbReference type="EMBL" id="RDX45569.1"/>
    </source>
</evidence>
<reference evidence="1 2" key="1">
    <citation type="journal article" date="2018" name="Biotechnol. Biofuels">
        <title>Integrative visual omics of the white-rot fungus Polyporus brumalis exposes the biotechnological potential of its oxidative enzymes for delignifying raw plant biomass.</title>
        <authorList>
            <person name="Miyauchi S."/>
            <person name="Rancon A."/>
            <person name="Drula E."/>
            <person name="Hage H."/>
            <person name="Chaduli D."/>
            <person name="Favel A."/>
            <person name="Grisel S."/>
            <person name="Henrissat B."/>
            <person name="Herpoel-Gimbert I."/>
            <person name="Ruiz-Duenas F.J."/>
            <person name="Chevret D."/>
            <person name="Hainaut M."/>
            <person name="Lin J."/>
            <person name="Wang M."/>
            <person name="Pangilinan J."/>
            <person name="Lipzen A."/>
            <person name="Lesage-Meessen L."/>
            <person name="Navarro D."/>
            <person name="Riley R."/>
            <person name="Grigoriev I.V."/>
            <person name="Zhou S."/>
            <person name="Raouche S."/>
            <person name="Rosso M.N."/>
        </authorList>
    </citation>
    <scope>NUCLEOTIDE SEQUENCE [LARGE SCALE GENOMIC DNA]</scope>
    <source>
        <strain evidence="1 2">BRFM 1820</strain>
    </source>
</reference>
<name>A0A371CZ92_9APHY</name>
<protein>
    <recommendedName>
        <fullName evidence="3">F-box domain-containing protein</fullName>
    </recommendedName>
</protein>
<evidence type="ECO:0000313" key="2">
    <source>
        <dbReference type="Proteomes" id="UP000256964"/>
    </source>
</evidence>
<dbReference type="AlphaFoldDB" id="A0A371CZ92"/>
<sequence length="203" mass="22812">MTGPIVPLELQYRTIELVWDRQYTVLQATLRSCALTCRAWLVPSRRRLFRSLVLGPLNRQEQVDVLASFISASRDVSGAVEQLIITTDDGHFSTSTPPGYVRPQVIPIILAAKSPRLRSLLVYSLNKMSSFPDHIRIVAAVSAITSLRLQSIRIDNVVAFRKMLAMFSSIRELSFINLRQTSTYDVPRLMSLPLDPASAPHSY</sequence>
<dbReference type="Proteomes" id="UP000256964">
    <property type="component" value="Unassembled WGS sequence"/>
</dbReference>
<gene>
    <name evidence="1" type="ORF">OH76DRAFT_1407960</name>
</gene>
<dbReference type="EMBL" id="KZ857436">
    <property type="protein sequence ID" value="RDX45569.1"/>
    <property type="molecule type" value="Genomic_DNA"/>
</dbReference>
<keyword evidence="2" id="KW-1185">Reference proteome</keyword>
<evidence type="ECO:0008006" key="3">
    <source>
        <dbReference type="Google" id="ProtNLM"/>
    </source>
</evidence>
<accession>A0A371CZ92</accession>
<proteinExistence type="predicted"/>